<reference evidence="2 3" key="1">
    <citation type="submission" date="2016-07" db="EMBL/GenBank/DDBJ databases">
        <title>Multiple horizontal gene transfer events from other fungi enriched the ability of initially mycotrophic Trichoderma (Ascomycota) to feed on dead plant biomass.</title>
        <authorList>
            <consortium name="DOE Joint Genome Institute"/>
            <person name="Aerts A."/>
            <person name="Atanasova L."/>
            <person name="Chenthamara K."/>
            <person name="Zhang J."/>
            <person name="Grujic M."/>
            <person name="Henrissat B."/>
            <person name="Kuo A."/>
            <person name="Salamov A."/>
            <person name="Lipzen A."/>
            <person name="Labutti K."/>
            <person name="Barry K."/>
            <person name="Miao Y."/>
            <person name="Rahimi M.J."/>
            <person name="Shen Q."/>
            <person name="Grigoriev I.V."/>
            <person name="Kubicek C.P."/>
            <person name="Druzhinina I.S."/>
        </authorList>
    </citation>
    <scope>NUCLEOTIDE SEQUENCE [LARGE SCALE GENOMIC DNA]</scope>
    <source>
        <strain evidence="2 3">ATCC 18648</strain>
    </source>
</reference>
<evidence type="ECO:0000313" key="2">
    <source>
        <dbReference type="EMBL" id="PTB78896.1"/>
    </source>
</evidence>
<evidence type="ECO:0000313" key="3">
    <source>
        <dbReference type="Proteomes" id="UP000240760"/>
    </source>
</evidence>
<protein>
    <submittedName>
        <fullName evidence="2">Uncharacterized protein</fullName>
    </submittedName>
</protein>
<dbReference type="EMBL" id="KZ679129">
    <property type="protein sequence ID" value="PTB78896.1"/>
    <property type="molecule type" value="Genomic_DNA"/>
</dbReference>
<name>A0A2T4CBF9_TRILO</name>
<dbReference type="Proteomes" id="UP000240760">
    <property type="component" value="Unassembled WGS sequence"/>
</dbReference>
<feature type="region of interest" description="Disordered" evidence="1">
    <location>
        <begin position="386"/>
        <end position="408"/>
    </location>
</feature>
<organism evidence="2 3">
    <name type="scientific">Trichoderma longibrachiatum ATCC 18648</name>
    <dbReference type="NCBI Taxonomy" id="983965"/>
    <lineage>
        <taxon>Eukaryota</taxon>
        <taxon>Fungi</taxon>
        <taxon>Dikarya</taxon>
        <taxon>Ascomycota</taxon>
        <taxon>Pezizomycotina</taxon>
        <taxon>Sordariomycetes</taxon>
        <taxon>Hypocreomycetidae</taxon>
        <taxon>Hypocreales</taxon>
        <taxon>Hypocreaceae</taxon>
        <taxon>Trichoderma</taxon>
    </lineage>
</organism>
<sequence length="458" mass="50583">MTIGIYYVLDIFHELSRKTPSRLPLPPGVYRPSRTDLDLPTTARSMTGQKTRQIIVIHQVLLPLSPLLIQRLDVLLLVLSEDQVSAPTILAAHMLGQSSIRTAVNRLRHAKDVSAVVPLEVLLQMDLEVSVLIRRAARPGERGLAALGTELLVHVLGDVEAAVAPQHPRLQVCDARQRRRDKVEVDAQGDVLHGVIRRQNGSLQDLGGSVGACAGRAVFGLLLLEVGGSDPALVVGLFRCLLWLRHRLRLLHSLCRRRLRCLLFAVGSGFQVQLLHVVAEVRLGLWLRLSIRFLFDAFRGLLGFSSLLSFFSLHLSLWCLVRRGLLLLWPAVQALLARRIPQPPVASVPLALKLISQREHLHVRPAEDSIITRLLRKVGDKLQALGSGRPQGDERQQRRLNSSPGGGVTDFANDVGERVELFGSGEEHAGGRIVLDQRAGVEDKAVDRFGGCVDRGRW</sequence>
<dbReference type="AlphaFoldDB" id="A0A2T4CBF9"/>
<keyword evidence="3" id="KW-1185">Reference proteome</keyword>
<proteinExistence type="predicted"/>
<evidence type="ECO:0000256" key="1">
    <source>
        <dbReference type="SAM" id="MobiDB-lite"/>
    </source>
</evidence>
<gene>
    <name evidence="2" type="ORF">M440DRAFT_1454881</name>
</gene>
<accession>A0A2T4CBF9</accession>